<reference evidence="2" key="1">
    <citation type="journal article" date="2023" name="Plants (Basel)">
        <title>Genomic Analysis of Leptolyngbya boryana CZ1 Reveals Efficient Carbon Fixation Modules.</title>
        <authorList>
            <person name="Bai X."/>
            <person name="Wang H."/>
            <person name="Cheng W."/>
            <person name="Wang J."/>
            <person name="Ma M."/>
            <person name="Hu H."/>
            <person name="Song Z."/>
            <person name="Ma H."/>
            <person name="Fan Y."/>
            <person name="Du C."/>
            <person name="Xu J."/>
        </authorList>
    </citation>
    <scope>NUCLEOTIDE SEQUENCE</scope>
    <source>
        <strain evidence="2">CZ1</strain>
    </source>
</reference>
<protein>
    <submittedName>
        <fullName evidence="2">Nif11-like leader peptide family natural product</fullName>
    </submittedName>
</protein>
<reference evidence="2" key="2">
    <citation type="submission" date="2023-07" db="EMBL/GenBank/DDBJ databases">
        <authorList>
            <person name="Bai X.-H."/>
            <person name="Wang H.-H."/>
            <person name="Wang J."/>
            <person name="Ma M.-Y."/>
            <person name="Hu H.-H."/>
            <person name="Song Z.-L."/>
            <person name="Ma H.-G."/>
            <person name="Fan Y."/>
            <person name="Du C.-Y."/>
            <person name="Xu J.-C."/>
        </authorList>
    </citation>
    <scope>NUCLEOTIDE SEQUENCE</scope>
    <source>
        <strain evidence="2">CZ1</strain>
    </source>
</reference>
<dbReference type="Pfam" id="PF07862">
    <property type="entry name" value="Nif11"/>
    <property type="match status" value="1"/>
</dbReference>
<evidence type="ECO:0000313" key="2">
    <source>
        <dbReference type="EMBL" id="WNZ43907.1"/>
    </source>
</evidence>
<dbReference type="RefSeq" id="WP_316426086.1">
    <property type="nucleotide sequence ID" value="NZ_CP130144.1"/>
</dbReference>
<proteinExistence type="predicted"/>
<accession>A0AA96WQI8</accession>
<sequence>MSLEAAYQFIQQVIEDRILQAELVAVLQQEDDREAATQLGNRKGYHFTSDELWVAVQARQGELKRVSEEEGLELSDADLEAIAGGEALFTLDIGLFTLNAQLGSDTEIKW</sequence>
<evidence type="ECO:0000259" key="1">
    <source>
        <dbReference type="Pfam" id="PF07862"/>
    </source>
</evidence>
<name>A0AA96WQI8_LEPBY</name>
<dbReference type="InterPro" id="IPR012903">
    <property type="entry name" value="Nif11"/>
</dbReference>
<feature type="domain" description="Nif11" evidence="1">
    <location>
        <begin position="1"/>
        <end position="52"/>
    </location>
</feature>
<dbReference type="EMBL" id="CP130144">
    <property type="protein sequence ID" value="WNZ43907.1"/>
    <property type="molecule type" value="Genomic_DNA"/>
</dbReference>
<gene>
    <name evidence="2" type="ORF">Q2T42_18900</name>
</gene>
<organism evidence="2">
    <name type="scientific">Leptolyngbya boryana CZ1</name>
    <dbReference type="NCBI Taxonomy" id="3060204"/>
    <lineage>
        <taxon>Bacteria</taxon>
        <taxon>Bacillati</taxon>
        <taxon>Cyanobacteriota</taxon>
        <taxon>Cyanophyceae</taxon>
        <taxon>Leptolyngbyales</taxon>
        <taxon>Leptolyngbyaceae</taxon>
        <taxon>Leptolyngbya group</taxon>
        <taxon>Leptolyngbya</taxon>
    </lineage>
</organism>
<dbReference type="AlphaFoldDB" id="A0AA96WQI8"/>